<evidence type="ECO:0000313" key="2">
    <source>
        <dbReference type="Proteomes" id="UP001152888"/>
    </source>
</evidence>
<comment type="caution">
    <text evidence="1">The sequence shown here is derived from an EMBL/GenBank/DDBJ whole genome shotgun (WGS) entry which is preliminary data.</text>
</comment>
<organism evidence="1 2">
    <name type="scientific">Acanthoscelides obtectus</name>
    <name type="common">Bean weevil</name>
    <name type="synonym">Bruchus obtectus</name>
    <dbReference type="NCBI Taxonomy" id="200917"/>
    <lineage>
        <taxon>Eukaryota</taxon>
        <taxon>Metazoa</taxon>
        <taxon>Ecdysozoa</taxon>
        <taxon>Arthropoda</taxon>
        <taxon>Hexapoda</taxon>
        <taxon>Insecta</taxon>
        <taxon>Pterygota</taxon>
        <taxon>Neoptera</taxon>
        <taxon>Endopterygota</taxon>
        <taxon>Coleoptera</taxon>
        <taxon>Polyphaga</taxon>
        <taxon>Cucujiformia</taxon>
        <taxon>Chrysomeloidea</taxon>
        <taxon>Chrysomelidae</taxon>
        <taxon>Bruchinae</taxon>
        <taxon>Bruchini</taxon>
        <taxon>Acanthoscelides</taxon>
    </lineage>
</organism>
<protein>
    <submittedName>
        <fullName evidence="1">Uncharacterized protein</fullName>
    </submittedName>
</protein>
<sequence>MSVHVLRFNINQARDTTVTANVYCTVVVESEWIALVRLTDQVRLLRCL</sequence>
<keyword evidence="2" id="KW-1185">Reference proteome</keyword>
<reference evidence="1" key="1">
    <citation type="submission" date="2022-03" db="EMBL/GenBank/DDBJ databases">
        <authorList>
            <person name="Sayadi A."/>
        </authorList>
    </citation>
    <scope>NUCLEOTIDE SEQUENCE</scope>
</reference>
<proteinExistence type="predicted"/>
<accession>A0A9P0JMF7</accession>
<dbReference type="EMBL" id="CAKOFQ010006664">
    <property type="protein sequence ID" value="CAH1956311.1"/>
    <property type="molecule type" value="Genomic_DNA"/>
</dbReference>
<gene>
    <name evidence="1" type="ORF">ACAOBT_LOCUS1497</name>
</gene>
<dbReference type="Proteomes" id="UP001152888">
    <property type="component" value="Unassembled WGS sequence"/>
</dbReference>
<name>A0A9P0JMF7_ACAOB</name>
<evidence type="ECO:0000313" key="1">
    <source>
        <dbReference type="EMBL" id="CAH1956311.1"/>
    </source>
</evidence>
<dbReference type="AlphaFoldDB" id="A0A9P0JMF7"/>